<dbReference type="Pfam" id="PF01569">
    <property type="entry name" value="PAP2"/>
    <property type="match status" value="1"/>
</dbReference>
<comment type="caution">
    <text evidence="10">The sequence shown here is derived from an EMBL/GenBank/DDBJ whole genome shotgun (WGS) entry which is preliminary data.</text>
</comment>
<evidence type="ECO:0000256" key="5">
    <source>
        <dbReference type="ARBA" id="ARBA00022989"/>
    </source>
</evidence>
<comment type="subcellular location">
    <subcellularLocation>
        <location evidence="1">Cell membrane</location>
        <topology evidence="1">Multi-pass membrane protein</topology>
    </subcellularLocation>
</comment>
<feature type="transmembrane region" description="Helical" evidence="8">
    <location>
        <begin position="31"/>
        <end position="55"/>
    </location>
</feature>
<keyword evidence="2" id="KW-1003">Cell membrane</keyword>
<evidence type="ECO:0000256" key="3">
    <source>
        <dbReference type="ARBA" id="ARBA00022692"/>
    </source>
</evidence>
<dbReference type="GO" id="GO:0016787">
    <property type="term" value="F:hydrolase activity"/>
    <property type="evidence" value="ECO:0007669"/>
    <property type="project" value="UniProtKB-KW"/>
</dbReference>
<evidence type="ECO:0000256" key="1">
    <source>
        <dbReference type="ARBA" id="ARBA00004651"/>
    </source>
</evidence>
<sequence>MWSLPRVDAFDLSILTFFVDHRSDALTAVPMALGLLGTSAAMGLVVLLGVVIGVARRAWRHLAAVALAVVVARFATGLLKDLIERPRPPDALVLLPGGGFAFPSTHAAFTSAAAAALIAVTLWRSPQRRRLITTGLAALVALVGVSMVYLGSHWASDVLVGWSLGVPIGLLTGQLLRPTPASGPINSDAPAANHGSISGGGGGI</sequence>
<dbReference type="InterPro" id="IPR036938">
    <property type="entry name" value="PAP2/HPO_sf"/>
</dbReference>
<dbReference type="PANTHER" id="PTHR14969">
    <property type="entry name" value="SPHINGOSINE-1-PHOSPHATE PHOSPHOHYDROLASE"/>
    <property type="match status" value="1"/>
</dbReference>
<evidence type="ECO:0000256" key="4">
    <source>
        <dbReference type="ARBA" id="ARBA00022801"/>
    </source>
</evidence>
<evidence type="ECO:0000259" key="9">
    <source>
        <dbReference type="SMART" id="SM00014"/>
    </source>
</evidence>
<dbReference type="OrthoDB" id="5289372at2"/>
<keyword evidence="6 8" id="KW-0472">Membrane</keyword>
<dbReference type="PANTHER" id="PTHR14969:SF62">
    <property type="entry name" value="DECAPRENYLPHOSPHORYL-5-PHOSPHORIBOSE PHOSPHATASE RV3807C-RELATED"/>
    <property type="match status" value="1"/>
</dbReference>
<organism evidence="10 11">
    <name type="scientific">Kineosphaera limosa NBRC 100340</name>
    <dbReference type="NCBI Taxonomy" id="1184609"/>
    <lineage>
        <taxon>Bacteria</taxon>
        <taxon>Bacillati</taxon>
        <taxon>Actinomycetota</taxon>
        <taxon>Actinomycetes</taxon>
        <taxon>Micrococcales</taxon>
        <taxon>Dermatophilaceae</taxon>
        <taxon>Kineosphaera</taxon>
    </lineage>
</organism>
<dbReference type="InterPro" id="IPR000326">
    <property type="entry name" value="PAP2/HPO"/>
</dbReference>
<keyword evidence="5 8" id="KW-1133">Transmembrane helix</keyword>
<feature type="region of interest" description="Disordered" evidence="7">
    <location>
        <begin position="182"/>
        <end position="204"/>
    </location>
</feature>
<dbReference type="Proteomes" id="UP000008366">
    <property type="component" value="Unassembled WGS sequence"/>
</dbReference>
<accession>K6WSS9</accession>
<dbReference type="SUPFAM" id="SSF48317">
    <property type="entry name" value="Acid phosphatase/Vanadium-dependent haloperoxidase"/>
    <property type="match status" value="1"/>
</dbReference>
<feature type="transmembrane region" description="Helical" evidence="8">
    <location>
        <begin position="62"/>
        <end position="80"/>
    </location>
</feature>
<keyword evidence="3 8" id="KW-0812">Transmembrane</keyword>
<evidence type="ECO:0000313" key="10">
    <source>
        <dbReference type="EMBL" id="GAB96871.1"/>
    </source>
</evidence>
<dbReference type="eggNOG" id="COG0671">
    <property type="taxonomic scope" value="Bacteria"/>
</dbReference>
<dbReference type="RefSeq" id="WP_006593403.1">
    <property type="nucleotide sequence ID" value="NZ_BAHD01000051.1"/>
</dbReference>
<dbReference type="AlphaFoldDB" id="K6WSS9"/>
<reference evidence="10 11" key="1">
    <citation type="submission" date="2012-08" db="EMBL/GenBank/DDBJ databases">
        <title>Whole genome shotgun sequence of Kineosphaera limosa NBRC 100340.</title>
        <authorList>
            <person name="Yoshida I."/>
            <person name="Isaki S."/>
            <person name="Hosoyama A."/>
            <person name="Tsuchikane K."/>
            <person name="Katsumata H."/>
            <person name="Ando Y."/>
            <person name="Ohji S."/>
            <person name="Hamada M."/>
            <person name="Tamura T."/>
            <person name="Yamazoe A."/>
            <person name="Yamazaki S."/>
            <person name="Fujita N."/>
        </authorList>
    </citation>
    <scope>NUCLEOTIDE SEQUENCE [LARGE SCALE GENOMIC DNA]</scope>
    <source>
        <strain evidence="10 11">NBRC 100340</strain>
    </source>
</reference>
<feature type="transmembrane region" description="Helical" evidence="8">
    <location>
        <begin position="135"/>
        <end position="152"/>
    </location>
</feature>
<keyword evidence="4" id="KW-0378">Hydrolase</keyword>
<name>K6WSS9_9MICO</name>
<evidence type="ECO:0000256" key="2">
    <source>
        <dbReference type="ARBA" id="ARBA00022475"/>
    </source>
</evidence>
<protein>
    <recommendedName>
        <fullName evidence="9">Phosphatidic acid phosphatase type 2/haloperoxidase domain-containing protein</fullName>
    </recommendedName>
</protein>
<proteinExistence type="predicted"/>
<evidence type="ECO:0000256" key="8">
    <source>
        <dbReference type="SAM" id="Phobius"/>
    </source>
</evidence>
<dbReference type="STRING" id="1184609.KILIM_051_00130"/>
<dbReference type="GO" id="GO:0005886">
    <property type="term" value="C:plasma membrane"/>
    <property type="evidence" value="ECO:0007669"/>
    <property type="project" value="UniProtKB-SubCell"/>
</dbReference>
<dbReference type="EMBL" id="BAHD01000051">
    <property type="protein sequence ID" value="GAB96871.1"/>
    <property type="molecule type" value="Genomic_DNA"/>
</dbReference>
<feature type="transmembrane region" description="Helical" evidence="8">
    <location>
        <begin position="100"/>
        <end position="123"/>
    </location>
</feature>
<keyword evidence="11" id="KW-1185">Reference proteome</keyword>
<evidence type="ECO:0000256" key="6">
    <source>
        <dbReference type="ARBA" id="ARBA00023136"/>
    </source>
</evidence>
<dbReference type="Gene3D" id="1.20.144.10">
    <property type="entry name" value="Phosphatidic acid phosphatase type 2/haloperoxidase"/>
    <property type="match status" value="2"/>
</dbReference>
<gene>
    <name evidence="10" type="ORF">KILIM_051_00130</name>
</gene>
<feature type="domain" description="Phosphatidic acid phosphatase type 2/haloperoxidase" evidence="9">
    <location>
        <begin position="61"/>
        <end position="173"/>
    </location>
</feature>
<evidence type="ECO:0000256" key="7">
    <source>
        <dbReference type="SAM" id="MobiDB-lite"/>
    </source>
</evidence>
<evidence type="ECO:0000313" key="11">
    <source>
        <dbReference type="Proteomes" id="UP000008366"/>
    </source>
</evidence>
<dbReference type="SMART" id="SM00014">
    <property type="entry name" value="acidPPc"/>
    <property type="match status" value="1"/>
</dbReference>